<name>A0A1R2CWM9_9CILI</name>
<dbReference type="GO" id="GO:0006886">
    <property type="term" value="P:intracellular protein transport"/>
    <property type="evidence" value="ECO:0007669"/>
    <property type="project" value="InterPro"/>
</dbReference>
<evidence type="ECO:0000313" key="6">
    <source>
        <dbReference type="EMBL" id="OMJ93383.1"/>
    </source>
</evidence>
<evidence type="ECO:0000256" key="4">
    <source>
        <dbReference type="ARBA" id="ARBA00023136"/>
    </source>
</evidence>
<keyword evidence="4" id="KW-0472">Membrane</keyword>
<dbReference type="PANTHER" id="PTHR22780">
    <property type="entry name" value="ADAPTIN, ALPHA/GAMMA/EPSILON"/>
    <property type="match status" value="1"/>
</dbReference>
<keyword evidence="3" id="KW-0653">Protein transport</keyword>
<dbReference type="GO" id="GO:0016192">
    <property type="term" value="P:vesicle-mediated transport"/>
    <property type="evidence" value="ECO:0007669"/>
    <property type="project" value="InterPro"/>
</dbReference>
<evidence type="ECO:0000256" key="1">
    <source>
        <dbReference type="ARBA" id="ARBA00004308"/>
    </source>
</evidence>
<feature type="domain" description="Clathrin/coatomer adaptor adaptin-like N-terminal" evidence="5">
    <location>
        <begin position="2"/>
        <end position="503"/>
    </location>
</feature>
<dbReference type="Gene3D" id="1.25.10.10">
    <property type="entry name" value="Leucine-rich Repeat Variant"/>
    <property type="match status" value="1"/>
</dbReference>
<keyword evidence="7" id="KW-1185">Reference proteome</keyword>
<keyword evidence="2" id="KW-0813">Transport</keyword>
<dbReference type="GO" id="GO:0012505">
    <property type="term" value="C:endomembrane system"/>
    <property type="evidence" value="ECO:0007669"/>
    <property type="project" value="UniProtKB-SubCell"/>
</dbReference>
<dbReference type="GO" id="GO:0030117">
    <property type="term" value="C:membrane coat"/>
    <property type="evidence" value="ECO:0007669"/>
    <property type="project" value="InterPro"/>
</dbReference>
<gene>
    <name evidence="6" type="ORF">SteCoe_3624</name>
</gene>
<dbReference type="InterPro" id="IPR011989">
    <property type="entry name" value="ARM-like"/>
</dbReference>
<dbReference type="SUPFAM" id="SSF48371">
    <property type="entry name" value="ARM repeat"/>
    <property type="match status" value="1"/>
</dbReference>
<protein>
    <recommendedName>
        <fullName evidence="5">Clathrin/coatomer adaptor adaptin-like N-terminal domain-containing protein</fullName>
    </recommendedName>
</protein>
<evidence type="ECO:0000256" key="2">
    <source>
        <dbReference type="ARBA" id="ARBA00022448"/>
    </source>
</evidence>
<organism evidence="6 7">
    <name type="scientific">Stentor coeruleus</name>
    <dbReference type="NCBI Taxonomy" id="5963"/>
    <lineage>
        <taxon>Eukaryota</taxon>
        <taxon>Sar</taxon>
        <taxon>Alveolata</taxon>
        <taxon>Ciliophora</taxon>
        <taxon>Postciliodesmatophora</taxon>
        <taxon>Heterotrichea</taxon>
        <taxon>Heterotrichida</taxon>
        <taxon>Stentoridae</taxon>
        <taxon>Stentor</taxon>
    </lineage>
</organism>
<evidence type="ECO:0000313" key="7">
    <source>
        <dbReference type="Proteomes" id="UP000187209"/>
    </source>
</evidence>
<accession>A0A1R2CWM9</accession>
<comment type="caution">
    <text evidence="6">The sequence shown here is derived from an EMBL/GenBank/DDBJ whole genome shotgun (WGS) entry which is preliminary data.</text>
</comment>
<evidence type="ECO:0000259" key="5">
    <source>
        <dbReference type="Pfam" id="PF01602"/>
    </source>
</evidence>
<dbReference type="InterPro" id="IPR002553">
    <property type="entry name" value="Clathrin/coatomer_adapt-like_N"/>
</dbReference>
<dbReference type="EMBL" id="MPUH01000043">
    <property type="protein sequence ID" value="OMJ93383.1"/>
    <property type="molecule type" value="Genomic_DNA"/>
</dbReference>
<dbReference type="InterPro" id="IPR016024">
    <property type="entry name" value="ARM-type_fold"/>
</dbReference>
<dbReference type="InterPro" id="IPR050840">
    <property type="entry name" value="Adaptor_Complx_Large_Subunit"/>
</dbReference>
<dbReference type="OrthoDB" id="29308at2759"/>
<evidence type="ECO:0000256" key="3">
    <source>
        <dbReference type="ARBA" id="ARBA00022927"/>
    </source>
</evidence>
<dbReference type="Proteomes" id="UP000187209">
    <property type="component" value="Unassembled WGS sequence"/>
</dbReference>
<proteinExistence type="predicted"/>
<comment type="subcellular location">
    <subcellularLocation>
        <location evidence="1">Endomembrane system</location>
    </subcellularLocation>
</comment>
<dbReference type="AlphaFoldDB" id="A0A1R2CWM9"/>
<reference evidence="6 7" key="1">
    <citation type="submission" date="2016-11" db="EMBL/GenBank/DDBJ databases">
        <title>The macronuclear genome of Stentor coeruleus: a giant cell with tiny introns.</title>
        <authorList>
            <person name="Slabodnick M."/>
            <person name="Ruby J.G."/>
            <person name="Reiff S.B."/>
            <person name="Swart E.C."/>
            <person name="Gosai S."/>
            <person name="Prabakaran S."/>
            <person name="Witkowska E."/>
            <person name="Larue G.E."/>
            <person name="Fisher S."/>
            <person name="Freeman R.M."/>
            <person name="Gunawardena J."/>
            <person name="Chu W."/>
            <person name="Stover N.A."/>
            <person name="Gregory B.D."/>
            <person name="Nowacki M."/>
            <person name="Derisi J."/>
            <person name="Roy S.W."/>
            <person name="Marshall W.F."/>
            <person name="Sood P."/>
        </authorList>
    </citation>
    <scope>NUCLEOTIDE SEQUENCE [LARGE SCALE GENOMIC DNA]</scope>
    <source>
        <strain evidence="6">WM001</strain>
    </source>
</reference>
<sequence length="534" mass="60981">MFGCDASFAYIHAINSINCGNVVCKGVGYLTCALCLPSESPLLILLVANLQKDLQSTNYLEVSSALTALSKLVNIGFLHAFSDQIIKLLSHGVEIIRKKAIIVLNRFMKLNPSLIQDFSNHFRRTLCDIYDTVMAVTLNSFAQILSDENQLPIYKDLISSFVVILKQIIDHRHHRHFDYHRMHRPWLQTKLLEILGILGENDKRASEQMYEILSEVMRRADDTGVNAGYAIVYQCLKTITKIYPNQTIIENAAHLVSRLLTAEKKNLKHTGITGLISIVKINPIYAIKHQLVVVDCLEDSDDTLKRKTLTLLYKMTNTTNVTVIIDKFTGIIKSASFDIHFKQEIDGKITELAEKFAPDSKWYIQTMNTMFEVASELIKPNIVNGLIKLIEEWREDDDIIEFTVTEYSKILQMNENIPDCPMQVAPWVIGEFSEYLQSESIGSIMDLLCKSLFKSFDDPTTKGWIFTALQKISKGVPSDQCRDLISRFSTSRNEDLQQRCYELAGTCTKLPIQLNFKRNFNIITNFKFLESYEQ</sequence>
<dbReference type="Pfam" id="PF01602">
    <property type="entry name" value="Adaptin_N"/>
    <property type="match status" value="1"/>
</dbReference>